<evidence type="ECO:0000313" key="1">
    <source>
        <dbReference type="EMBL" id="OMJ25212.1"/>
    </source>
</evidence>
<dbReference type="OrthoDB" id="5534248at2759"/>
<organism evidence="1 2">
    <name type="scientific">Smittium culicis</name>
    <dbReference type="NCBI Taxonomy" id="133412"/>
    <lineage>
        <taxon>Eukaryota</taxon>
        <taxon>Fungi</taxon>
        <taxon>Fungi incertae sedis</taxon>
        <taxon>Zoopagomycota</taxon>
        <taxon>Kickxellomycotina</taxon>
        <taxon>Harpellomycetes</taxon>
        <taxon>Harpellales</taxon>
        <taxon>Legeriomycetaceae</taxon>
        <taxon>Smittium</taxon>
    </lineage>
</organism>
<evidence type="ECO:0000313" key="2">
    <source>
        <dbReference type="Proteomes" id="UP000187429"/>
    </source>
</evidence>
<gene>
    <name evidence="1" type="ORF">AYI69_g4370</name>
</gene>
<reference evidence="2" key="1">
    <citation type="submission" date="2017-01" db="EMBL/GenBank/DDBJ databases">
        <authorList>
            <person name="Wang Y."/>
            <person name="White M."/>
            <person name="Kvist S."/>
            <person name="Moncalvo J.-M."/>
        </authorList>
    </citation>
    <scope>NUCLEOTIDE SEQUENCE [LARGE SCALE GENOMIC DNA]</scope>
    <source>
        <strain evidence="2">ID-206-W2</strain>
    </source>
</reference>
<sequence length="126" mass="14350">MEKKLYTEYLFLNRSDVLIELKVKFINSVLLPIGCYAGEKFGMSEFRCRPIQIIIDQETKMVAKVGKNASMEYVREEMGVISVFLHTSTARERAYIKCATSKTWTADLIAKTIVARKSTWVSGSAR</sequence>
<dbReference type="EMBL" id="LSSM01001682">
    <property type="protein sequence ID" value="OMJ25212.1"/>
    <property type="molecule type" value="Genomic_DNA"/>
</dbReference>
<name>A0A1R1YE81_9FUNG</name>
<protein>
    <submittedName>
        <fullName evidence="1">Uncharacterized protein</fullName>
    </submittedName>
</protein>
<accession>A0A1R1YE81</accession>
<dbReference type="Proteomes" id="UP000187429">
    <property type="component" value="Unassembled WGS sequence"/>
</dbReference>
<proteinExistence type="predicted"/>
<keyword evidence="2" id="KW-1185">Reference proteome</keyword>
<dbReference type="AlphaFoldDB" id="A0A1R1YE81"/>
<comment type="caution">
    <text evidence="1">The sequence shown here is derived from an EMBL/GenBank/DDBJ whole genome shotgun (WGS) entry which is preliminary data.</text>
</comment>